<sequence length="341" mass="39158">MATCYSHKRRLPHELVLHVIESLLPPNESAILAASHSATRTLFSFMLVSRSTYDFTVRIVRRRCMHIDSTRRLSSLLLSIMSPPLKSLPPTLSLKCITSLYLSPFGESLDDKPTAMWVRELFCEVCDTLRRLVVDMPFGSLSGYDDHLDVRPTLTDGFQRLSKLEELVCLRDYPALTFMPRTFTINCWSLWPQLRRVVLFRAPMSSHWLWYDIANSTQLEHVVFARPLDLERANLKNDYYRIFKRHDRMVPRKIKITLADVENDLPEIQTAEWAECDPDGLMTVEKYHIPTSFYGDENADDLCCGWVRTAALNGSIWDWEGQRVAAPSGDEDGPQQASGDV</sequence>
<keyword evidence="2" id="KW-1185">Reference proteome</keyword>
<accession>A0A1Q8S6Z7</accession>
<comment type="caution">
    <text evidence="1">The sequence shown here is derived from an EMBL/GenBank/DDBJ whole genome shotgun (WGS) entry which is preliminary data.</text>
</comment>
<evidence type="ECO:0000313" key="2">
    <source>
        <dbReference type="Proteomes" id="UP000186583"/>
    </source>
</evidence>
<dbReference type="Proteomes" id="UP000186583">
    <property type="component" value="Unassembled WGS sequence"/>
</dbReference>
<dbReference type="EMBL" id="MPGH01000011">
    <property type="protein sequence ID" value="OLN97205.1"/>
    <property type="molecule type" value="Genomic_DNA"/>
</dbReference>
<evidence type="ECO:0000313" key="1">
    <source>
        <dbReference type="EMBL" id="OLN97205.1"/>
    </source>
</evidence>
<evidence type="ECO:0008006" key="3">
    <source>
        <dbReference type="Google" id="ProtNLM"/>
    </source>
</evidence>
<dbReference type="AlphaFoldDB" id="A0A1Q8S6Z7"/>
<protein>
    <recommendedName>
        <fullName evidence="3">F-box domain-containing protein</fullName>
    </recommendedName>
</protein>
<reference evidence="1 2" key="1">
    <citation type="submission" date="2016-11" db="EMBL/GenBank/DDBJ databases">
        <title>Draft Genome Assembly of Colletotrichum chlorophyti a pathogen of herbaceous plants.</title>
        <authorList>
            <person name="Gan P."/>
            <person name="Narusaka M."/>
            <person name="Tsushima A."/>
            <person name="Narusaka Y."/>
            <person name="Takano Y."/>
            <person name="Shirasu K."/>
        </authorList>
    </citation>
    <scope>NUCLEOTIDE SEQUENCE [LARGE SCALE GENOMIC DNA]</scope>
    <source>
        <strain evidence="1 2">NTL11</strain>
    </source>
</reference>
<proteinExistence type="predicted"/>
<name>A0A1Q8S6Z7_9PEZI</name>
<organism evidence="1 2">
    <name type="scientific">Colletotrichum chlorophyti</name>
    <dbReference type="NCBI Taxonomy" id="708187"/>
    <lineage>
        <taxon>Eukaryota</taxon>
        <taxon>Fungi</taxon>
        <taxon>Dikarya</taxon>
        <taxon>Ascomycota</taxon>
        <taxon>Pezizomycotina</taxon>
        <taxon>Sordariomycetes</taxon>
        <taxon>Hypocreomycetidae</taxon>
        <taxon>Glomerellales</taxon>
        <taxon>Glomerellaceae</taxon>
        <taxon>Colletotrichum</taxon>
    </lineage>
</organism>
<dbReference type="OrthoDB" id="6365676at2759"/>
<gene>
    <name evidence="1" type="ORF">CCHL11_02179</name>
</gene>